<dbReference type="PANTHER" id="PTHR11228:SF7">
    <property type="entry name" value="PQQA PEPTIDE CYCLASE"/>
    <property type="match status" value="1"/>
</dbReference>
<dbReference type="OrthoDB" id="9810775at2"/>
<dbReference type="GO" id="GO:0051536">
    <property type="term" value="F:iron-sulfur cluster binding"/>
    <property type="evidence" value="ECO:0007669"/>
    <property type="project" value="UniProtKB-KW"/>
</dbReference>
<organism evidence="7 8">
    <name type="scientific">Methylophaga sulfidovorans</name>
    <dbReference type="NCBI Taxonomy" id="45496"/>
    <lineage>
        <taxon>Bacteria</taxon>
        <taxon>Pseudomonadati</taxon>
        <taxon>Pseudomonadota</taxon>
        <taxon>Gammaproteobacteria</taxon>
        <taxon>Thiotrichales</taxon>
        <taxon>Piscirickettsiaceae</taxon>
        <taxon>Methylophaga</taxon>
    </lineage>
</organism>
<reference evidence="8" key="1">
    <citation type="submission" date="2016-10" db="EMBL/GenBank/DDBJ databases">
        <authorList>
            <person name="Varghese N."/>
            <person name="Submissions S."/>
        </authorList>
    </citation>
    <scope>NUCLEOTIDE SEQUENCE [LARGE SCALE GENOMIC DNA]</scope>
    <source>
        <strain evidence="8">DSM 11578</strain>
    </source>
</reference>
<dbReference type="InterPro" id="IPR058240">
    <property type="entry name" value="rSAM_sf"/>
</dbReference>
<sequence length="444" mass="49468">MNVQSINQALESVRYTDTVDSSFFQMLRSFKQIVLRGAGGFGKEIGQALIERGFATDNILYWDVRADDLKSLNGIRVSYPFSEELQCDDVLIIHCIPNGSLSGTTIMRELHDKGYTNVIDGMALFESAFCDMRAEVGFDPKNCLNTTACNWTNCERLLAFSERDRGNPKLQQSSQKLSFQVMDVFLSFKCTLGCKDCGAYMNVYADKGLDTHVPYQQIKHDIDAFFDVIDTVAFVSVIGGEPFLHPDFPQIIADILEKTNFGVLGITTSGICKISDEAIQVLKNNRTRVIFSDYTRSLTSKQKQLFQQNVEKIKTNGIHYTTGEPVWATTPSLMEKTIPTEQLASMKASCNSTKTCQALLNGRLYPCSTSLAVHELHADDYPSDYISLDSPNLRHEITALHNRLYYESCARCSDGGAPVAKSGVQAKDDRFAHLLDKIAIVSTP</sequence>
<keyword evidence="2" id="KW-0949">S-adenosyl-L-methionine</keyword>
<dbReference type="AlphaFoldDB" id="A0A1I3WT55"/>
<dbReference type="InterPro" id="IPR050377">
    <property type="entry name" value="Radical_SAM_PqqE_MftC-like"/>
</dbReference>
<keyword evidence="8" id="KW-1185">Reference proteome</keyword>
<feature type="domain" description="Radical SAM core" evidence="6">
    <location>
        <begin position="187"/>
        <end position="289"/>
    </location>
</feature>
<evidence type="ECO:0000256" key="1">
    <source>
        <dbReference type="ARBA" id="ARBA00001966"/>
    </source>
</evidence>
<dbReference type="SUPFAM" id="SSF102114">
    <property type="entry name" value="Radical SAM enzymes"/>
    <property type="match status" value="1"/>
</dbReference>
<evidence type="ECO:0000256" key="4">
    <source>
        <dbReference type="ARBA" id="ARBA00023004"/>
    </source>
</evidence>
<gene>
    <name evidence="7" type="ORF">SAMN04488079_10554</name>
</gene>
<proteinExistence type="predicted"/>
<keyword evidence="3" id="KW-0479">Metal-binding</keyword>
<dbReference type="CDD" id="cd01335">
    <property type="entry name" value="Radical_SAM"/>
    <property type="match status" value="1"/>
</dbReference>
<dbReference type="EMBL" id="FOSH01000005">
    <property type="protein sequence ID" value="SFK10672.1"/>
    <property type="molecule type" value="Genomic_DNA"/>
</dbReference>
<evidence type="ECO:0000256" key="5">
    <source>
        <dbReference type="ARBA" id="ARBA00023014"/>
    </source>
</evidence>
<name>A0A1I3WT55_9GAMM</name>
<accession>A0A1I3WT55</accession>
<dbReference type="GO" id="GO:0003824">
    <property type="term" value="F:catalytic activity"/>
    <property type="evidence" value="ECO:0007669"/>
    <property type="project" value="InterPro"/>
</dbReference>
<dbReference type="SFLD" id="SFLDS00029">
    <property type="entry name" value="Radical_SAM"/>
    <property type="match status" value="1"/>
</dbReference>
<dbReference type="Pfam" id="PF04055">
    <property type="entry name" value="Radical_SAM"/>
    <property type="match status" value="1"/>
</dbReference>
<dbReference type="InterPro" id="IPR013785">
    <property type="entry name" value="Aldolase_TIM"/>
</dbReference>
<dbReference type="RefSeq" id="WP_091712139.1">
    <property type="nucleotide sequence ID" value="NZ_FOSH01000005.1"/>
</dbReference>
<evidence type="ECO:0000313" key="8">
    <source>
        <dbReference type="Proteomes" id="UP000198924"/>
    </source>
</evidence>
<comment type="cofactor">
    <cofactor evidence="1">
        <name>[4Fe-4S] cluster</name>
        <dbReference type="ChEBI" id="CHEBI:49883"/>
    </cofactor>
</comment>
<keyword evidence="4" id="KW-0408">Iron</keyword>
<dbReference type="InterPro" id="IPR007197">
    <property type="entry name" value="rSAM"/>
</dbReference>
<dbReference type="STRING" id="45496.SAMN04488079_10554"/>
<evidence type="ECO:0000313" key="7">
    <source>
        <dbReference type="EMBL" id="SFK10672.1"/>
    </source>
</evidence>
<dbReference type="GO" id="GO:0046872">
    <property type="term" value="F:metal ion binding"/>
    <property type="evidence" value="ECO:0007669"/>
    <property type="project" value="UniProtKB-KW"/>
</dbReference>
<dbReference type="Proteomes" id="UP000198924">
    <property type="component" value="Unassembled WGS sequence"/>
</dbReference>
<dbReference type="PANTHER" id="PTHR11228">
    <property type="entry name" value="RADICAL SAM DOMAIN PROTEIN"/>
    <property type="match status" value="1"/>
</dbReference>
<keyword evidence="5" id="KW-0411">Iron-sulfur</keyword>
<evidence type="ECO:0000256" key="2">
    <source>
        <dbReference type="ARBA" id="ARBA00022691"/>
    </source>
</evidence>
<evidence type="ECO:0000259" key="6">
    <source>
        <dbReference type="Pfam" id="PF04055"/>
    </source>
</evidence>
<evidence type="ECO:0000256" key="3">
    <source>
        <dbReference type="ARBA" id="ARBA00022723"/>
    </source>
</evidence>
<dbReference type="Gene3D" id="3.20.20.70">
    <property type="entry name" value="Aldolase class I"/>
    <property type="match status" value="1"/>
</dbReference>
<protein>
    <recommendedName>
        <fullName evidence="6">Radical SAM core domain-containing protein</fullName>
    </recommendedName>
</protein>